<dbReference type="EMBL" id="HACM01001599">
    <property type="protein sequence ID" value="CRZ02041.1"/>
    <property type="molecule type" value="Transcribed_RNA"/>
</dbReference>
<protein>
    <submittedName>
        <fullName evidence="2">Uncharacterized protein</fullName>
    </submittedName>
</protein>
<feature type="non-terminal residue" evidence="2">
    <location>
        <position position="219"/>
    </location>
</feature>
<sequence length="219" mass="25166">MVLLVSTTDKCNRLEPHKPSSNEPKWKPLYPWRSTKSSSGNFQHGHPWVAPPPKSSSAVRSDRPDSSAMWRYPNPPKSGNQGAFTRIQYISDLEMEAWMSSHDPKGLTMALSNECHKPISKQQKSELSGVRAGAWLPSRGKVAMPQCLFTPYYEYIQENALPPNNYELDLLNQKCHKYRDKKQFRIPAAMRPYDEPMICYARLDGKYHTQPMRRVENVA</sequence>
<evidence type="ECO:0000313" key="2">
    <source>
        <dbReference type="EMBL" id="CRZ02041.1"/>
    </source>
</evidence>
<proteinExistence type="predicted"/>
<evidence type="ECO:0000256" key="1">
    <source>
        <dbReference type="SAM" id="MobiDB-lite"/>
    </source>
</evidence>
<name>A0A0H5QL09_9EUKA</name>
<reference evidence="2" key="1">
    <citation type="submission" date="2015-04" db="EMBL/GenBank/DDBJ databases">
        <title>The genome sequence of the plant pathogenic Rhizarian Plasmodiophora brassicae reveals insights in its biotrophic life cycle and the origin of chitin synthesis.</title>
        <authorList>
            <person name="Schwelm A."/>
            <person name="Fogelqvist J."/>
            <person name="Knaust A."/>
            <person name="Julke S."/>
            <person name="Lilja T."/>
            <person name="Dhandapani V."/>
            <person name="Bonilla-Rosso G."/>
            <person name="Karlsson M."/>
            <person name="Shevchenko A."/>
            <person name="Choi S.R."/>
            <person name="Kim H.G."/>
            <person name="Park J.Y."/>
            <person name="Lim Y.P."/>
            <person name="Ludwig-Muller J."/>
            <person name="Dixelius C."/>
        </authorList>
    </citation>
    <scope>NUCLEOTIDE SEQUENCE</scope>
    <source>
        <tissue evidence="2">Potato root galls</tissue>
    </source>
</reference>
<organism evidence="2">
    <name type="scientific">Spongospora subterranea</name>
    <dbReference type="NCBI Taxonomy" id="70186"/>
    <lineage>
        <taxon>Eukaryota</taxon>
        <taxon>Sar</taxon>
        <taxon>Rhizaria</taxon>
        <taxon>Endomyxa</taxon>
        <taxon>Phytomyxea</taxon>
        <taxon>Plasmodiophorida</taxon>
        <taxon>Plasmodiophoridae</taxon>
        <taxon>Spongospora</taxon>
    </lineage>
</organism>
<accession>A0A0H5QL09</accession>
<feature type="region of interest" description="Disordered" evidence="1">
    <location>
        <begin position="1"/>
        <end position="79"/>
    </location>
</feature>
<feature type="compositionally biased region" description="Basic and acidic residues" evidence="1">
    <location>
        <begin position="10"/>
        <end position="26"/>
    </location>
</feature>
<dbReference type="AlphaFoldDB" id="A0A0H5QL09"/>